<dbReference type="RefSeq" id="WP_130411242.1">
    <property type="nucleotide sequence ID" value="NZ_SGWX01000001.1"/>
</dbReference>
<dbReference type="EMBL" id="SGWX01000001">
    <property type="protein sequence ID" value="RZS59804.1"/>
    <property type="molecule type" value="Genomic_DNA"/>
</dbReference>
<reference evidence="2 3" key="1">
    <citation type="submission" date="2019-02" db="EMBL/GenBank/DDBJ databases">
        <title>Sequencing the genomes of 1000 actinobacteria strains.</title>
        <authorList>
            <person name="Klenk H.-P."/>
        </authorList>
    </citation>
    <scope>NUCLEOTIDE SEQUENCE [LARGE SCALE GENOMIC DNA]</scope>
    <source>
        <strain evidence="2 3">DSM 16932</strain>
    </source>
</reference>
<organism evidence="2 3">
    <name type="scientific">Xylanimonas ulmi</name>
    <dbReference type="NCBI Taxonomy" id="228973"/>
    <lineage>
        <taxon>Bacteria</taxon>
        <taxon>Bacillati</taxon>
        <taxon>Actinomycetota</taxon>
        <taxon>Actinomycetes</taxon>
        <taxon>Micrococcales</taxon>
        <taxon>Promicromonosporaceae</taxon>
        <taxon>Xylanimonas</taxon>
    </lineage>
</organism>
<dbReference type="InterPro" id="IPR000600">
    <property type="entry name" value="ROK"/>
</dbReference>
<dbReference type="GO" id="GO:0016301">
    <property type="term" value="F:kinase activity"/>
    <property type="evidence" value="ECO:0007669"/>
    <property type="project" value="UniProtKB-KW"/>
</dbReference>
<dbReference type="OrthoDB" id="8772678at2"/>
<accession>A0A4Q7LYC6</accession>
<comment type="caution">
    <text evidence="2">The sequence shown here is derived from an EMBL/GenBank/DDBJ whole genome shotgun (WGS) entry which is preliminary data.</text>
</comment>
<keyword evidence="3" id="KW-1185">Reference proteome</keyword>
<dbReference type="Proteomes" id="UP000293852">
    <property type="component" value="Unassembled WGS sequence"/>
</dbReference>
<dbReference type="Gene3D" id="3.30.420.40">
    <property type="match status" value="2"/>
</dbReference>
<dbReference type="PANTHER" id="PTHR18964">
    <property type="entry name" value="ROK (REPRESSOR, ORF, KINASE) FAMILY"/>
    <property type="match status" value="1"/>
</dbReference>
<dbReference type="InterPro" id="IPR049874">
    <property type="entry name" value="ROK_cs"/>
</dbReference>
<evidence type="ECO:0000313" key="2">
    <source>
        <dbReference type="EMBL" id="RZS59804.1"/>
    </source>
</evidence>
<evidence type="ECO:0000256" key="1">
    <source>
        <dbReference type="ARBA" id="ARBA00006479"/>
    </source>
</evidence>
<dbReference type="InterPro" id="IPR043129">
    <property type="entry name" value="ATPase_NBD"/>
</dbReference>
<dbReference type="Pfam" id="PF00480">
    <property type="entry name" value="ROK"/>
    <property type="match status" value="1"/>
</dbReference>
<evidence type="ECO:0000313" key="3">
    <source>
        <dbReference type="Proteomes" id="UP000293852"/>
    </source>
</evidence>
<keyword evidence="2" id="KW-0418">Kinase</keyword>
<comment type="similarity">
    <text evidence="1">Belongs to the ROK (NagC/XylR) family.</text>
</comment>
<dbReference type="PANTHER" id="PTHR18964:SF149">
    <property type="entry name" value="BIFUNCTIONAL UDP-N-ACETYLGLUCOSAMINE 2-EPIMERASE_N-ACETYLMANNOSAMINE KINASE"/>
    <property type="match status" value="1"/>
</dbReference>
<dbReference type="AlphaFoldDB" id="A0A4Q7LYC6"/>
<protein>
    <submittedName>
        <fullName evidence="2">Glucokinase</fullName>
    </submittedName>
</protein>
<sequence>MRCFLGVDVGGTKTAAAVVDACGRVLLSSVVATPARLGGAAVLEAAGAGAALTLERARAEGLRPEACGAGVAGVIGPDGVVTSATEALPGWAGVDVRSGLAAATGLPVRVVNDVHALALGEARFGAAADARSVLVVAVGTGVGGAFVHDRRLVAGRSGTAGSIGHTPVAGREGRRCPCGAEDHLEAYASGPAIVSRYAARGGQGERLEDVVAAAGRGDDAARTVLVEAGTLIGQVVAGAANLLDPHAIVLGGGVLHAGAHLLDPLRRALMAHTLPGPRAAPVSATAPLPHGNVVGAASLVMDGIDL</sequence>
<keyword evidence="2" id="KW-0808">Transferase</keyword>
<dbReference type="PROSITE" id="PS01125">
    <property type="entry name" value="ROK"/>
    <property type="match status" value="1"/>
</dbReference>
<proteinExistence type="inferred from homology"/>
<dbReference type="SUPFAM" id="SSF53067">
    <property type="entry name" value="Actin-like ATPase domain"/>
    <property type="match status" value="1"/>
</dbReference>
<name>A0A4Q7LYC6_9MICO</name>
<gene>
    <name evidence="2" type="ORF">EV386_0040</name>
</gene>